<dbReference type="SUPFAM" id="SSF51206">
    <property type="entry name" value="cAMP-binding domain-like"/>
    <property type="match status" value="1"/>
</dbReference>
<keyword evidence="12 17" id="KW-0406">Ion transport</keyword>
<evidence type="ECO:0000256" key="8">
    <source>
        <dbReference type="ARBA" id="ARBA00022882"/>
    </source>
</evidence>
<feature type="transmembrane region" description="Helical" evidence="17">
    <location>
        <begin position="273"/>
        <end position="292"/>
    </location>
</feature>
<dbReference type="STRING" id="1590841.A0A2R6RJ64"/>
<dbReference type="FunFam" id="2.60.120.10:FF:000074">
    <property type="entry name" value="Potassium channel KAT2"/>
    <property type="match status" value="1"/>
</dbReference>
<keyword evidence="9 17" id="KW-0630">Potassium</keyword>
<evidence type="ECO:0000256" key="17">
    <source>
        <dbReference type="RuleBase" id="RU369015"/>
    </source>
</evidence>
<comment type="subunit">
    <text evidence="15">The potassium channel is probably composed of a homo- or heterotetrameric complex of pore-forming subunits.</text>
</comment>
<evidence type="ECO:0000256" key="6">
    <source>
        <dbReference type="ARBA" id="ARBA00022737"/>
    </source>
</evidence>
<comment type="function">
    <text evidence="17">Potassium channel.</text>
</comment>
<dbReference type="PANTHER" id="PTHR45743">
    <property type="entry name" value="POTASSIUM CHANNEL AKT1"/>
    <property type="match status" value="1"/>
</dbReference>
<proteinExistence type="inferred from homology"/>
<feature type="transmembrane region" description="Helical" evidence="17">
    <location>
        <begin position="219"/>
        <end position="241"/>
    </location>
</feature>
<evidence type="ECO:0000259" key="20">
    <source>
        <dbReference type="PROSITE" id="PS51490"/>
    </source>
</evidence>
<dbReference type="SMART" id="SM00248">
    <property type="entry name" value="ANK"/>
    <property type="match status" value="6"/>
</dbReference>
<reference evidence="22" key="2">
    <citation type="journal article" date="2018" name="BMC Genomics">
        <title>A manually annotated Actinidia chinensis var. chinensis (kiwifruit) genome highlights the challenges associated with draft genomes and gene prediction in plants.</title>
        <authorList>
            <person name="Pilkington S.M."/>
            <person name="Crowhurst R."/>
            <person name="Hilario E."/>
            <person name="Nardozza S."/>
            <person name="Fraser L."/>
            <person name="Peng Y."/>
            <person name="Gunaseelan K."/>
            <person name="Simpson R."/>
            <person name="Tahir J."/>
            <person name="Deroles S.C."/>
            <person name="Templeton K."/>
            <person name="Luo Z."/>
            <person name="Davy M."/>
            <person name="Cheng C."/>
            <person name="McNeilage M."/>
            <person name="Scaglione D."/>
            <person name="Liu Y."/>
            <person name="Zhang Q."/>
            <person name="Datson P."/>
            <person name="De Silva N."/>
            <person name="Gardiner S.E."/>
            <person name="Bassett H."/>
            <person name="Chagne D."/>
            <person name="McCallum J."/>
            <person name="Dzierzon H."/>
            <person name="Deng C."/>
            <person name="Wang Y.Y."/>
            <person name="Barron L."/>
            <person name="Manako K."/>
            <person name="Bowen J."/>
            <person name="Foster T.M."/>
            <person name="Erridge Z.A."/>
            <person name="Tiffin H."/>
            <person name="Waite C.N."/>
            <person name="Davies K.M."/>
            <person name="Grierson E.P."/>
            <person name="Laing W.A."/>
            <person name="Kirk R."/>
            <person name="Chen X."/>
            <person name="Wood M."/>
            <person name="Montefiori M."/>
            <person name="Brummell D.A."/>
            <person name="Schwinn K.E."/>
            <person name="Catanach A."/>
            <person name="Fullerton C."/>
            <person name="Li D."/>
            <person name="Meiyalaghan S."/>
            <person name="Nieuwenhuizen N."/>
            <person name="Read N."/>
            <person name="Prakash R."/>
            <person name="Hunter D."/>
            <person name="Zhang H."/>
            <person name="McKenzie M."/>
            <person name="Knabel M."/>
            <person name="Harris A."/>
            <person name="Allan A.C."/>
            <person name="Gleave A."/>
            <person name="Chen A."/>
            <person name="Janssen B.J."/>
            <person name="Plunkett B."/>
            <person name="Ampomah-Dwamena C."/>
            <person name="Voogd C."/>
            <person name="Leif D."/>
            <person name="Lafferty D."/>
            <person name="Souleyre E.J.F."/>
            <person name="Varkonyi-Gasic E."/>
            <person name="Gambi F."/>
            <person name="Hanley J."/>
            <person name="Yao J.L."/>
            <person name="Cheung J."/>
            <person name="David K.M."/>
            <person name="Warren B."/>
            <person name="Marsh K."/>
            <person name="Snowden K.C."/>
            <person name="Lin-Wang K."/>
            <person name="Brian L."/>
            <person name="Martinez-Sanchez M."/>
            <person name="Wang M."/>
            <person name="Ileperuma N."/>
            <person name="Macnee N."/>
            <person name="Campin R."/>
            <person name="McAtee P."/>
            <person name="Drummond R.S.M."/>
            <person name="Espley R.V."/>
            <person name="Ireland H.S."/>
            <person name="Wu R."/>
            <person name="Atkinson R.G."/>
            <person name="Karunairetnam S."/>
            <person name="Bulley S."/>
            <person name="Chunkath S."/>
            <person name="Hanley Z."/>
            <person name="Storey R."/>
            <person name="Thrimawithana A.H."/>
            <person name="Thomson S."/>
            <person name="David C."/>
            <person name="Testolin R."/>
            <person name="Huang H."/>
            <person name="Hellens R.P."/>
            <person name="Schaffer R.J."/>
        </authorList>
    </citation>
    <scope>NUCLEOTIDE SEQUENCE [LARGE SCALE GENOMIC DNA]</scope>
    <source>
        <strain evidence="22">cv. Red5</strain>
    </source>
</reference>
<dbReference type="Gene3D" id="1.10.287.630">
    <property type="entry name" value="Helix hairpin bin"/>
    <property type="match status" value="1"/>
</dbReference>
<reference evidence="21 22" key="1">
    <citation type="submission" date="2017-07" db="EMBL/GenBank/DDBJ databases">
        <title>An improved, manually edited Actinidia chinensis var. chinensis (kiwifruit) genome highlights the challenges associated with draft genomes and gene prediction in plants.</title>
        <authorList>
            <person name="Pilkington S."/>
            <person name="Crowhurst R."/>
            <person name="Hilario E."/>
            <person name="Nardozza S."/>
            <person name="Fraser L."/>
            <person name="Peng Y."/>
            <person name="Gunaseelan K."/>
            <person name="Simpson R."/>
            <person name="Tahir J."/>
            <person name="Deroles S."/>
            <person name="Templeton K."/>
            <person name="Luo Z."/>
            <person name="Davy M."/>
            <person name="Cheng C."/>
            <person name="Mcneilage M."/>
            <person name="Scaglione D."/>
            <person name="Liu Y."/>
            <person name="Zhang Q."/>
            <person name="Datson P."/>
            <person name="De Silva N."/>
            <person name="Gardiner S."/>
            <person name="Bassett H."/>
            <person name="Chagne D."/>
            <person name="Mccallum J."/>
            <person name="Dzierzon H."/>
            <person name="Deng C."/>
            <person name="Wang Y.-Y."/>
            <person name="Barron N."/>
            <person name="Manako K."/>
            <person name="Bowen J."/>
            <person name="Foster T."/>
            <person name="Erridge Z."/>
            <person name="Tiffin H."/>
            <person name="Waite C."/>
            <person name="Davies K."/>
            <person name="Grierson E."/>
            <person name="Laing W."/>
            <person name="Kirk R."/>
            <person name="Chen X."/>
            <person name="Wood M."/>
            <person name="Montefiori M."/>
            <person name="Brummell D."/>
            <person name="Schwinn K."/>
            <person name="Catanach A."/>
            <person name="Fullerton C."/>
            <person name="Li D."/>
            <person name="Meiyalaghan S."/>
            <person name="Nieuwenhuizen N."/>
            <person name="Read N."/>
            <person name="Prakash R."/>
            <person name="Hunter D."/>
            <person name="Zhang H."/>
            <person name="Mckenzie M."/>
            <person name="Knabel M."/>
            <person name="Harris A."/>
            <person name="Allan A."/>
            <person name="Chen A."/>
            <person name="Janssen B."/>
            <person name="Plunkett B."/>
            <person name="Dwamena C."/>
            <person name="Voogd C."/>
            <person name="Leif D."/>
            <person name="Lafferty D."/>
            <person name="Souleyre E."/>
            <person name="Varkonyi-Gasic E."/>
            <person name="Gambi F."/>
            <person name="Hanley J."/>
            <person name="Yao J.-L."/>
            <person name="Cheung J."/>
            <person name="David K."/>
            <person name="Warren B."/>
            <person name="Marsh K."/>
            <person name="Snowden K."/>
            <person name="Lin-Wang K."/>
            <person name="Brian L."/>
            <person name="Martinez-Sanchez M."/>
            <person name="Wang M."/>
            <person name="Ileperuma N."/>
            <person name="Macnee N."/>
            <person name="Campin R."/>
            <person name="Mcatee P."/>
            <person name="Drummond R."/>
            <person name="Espley R."/>
            <person name="Ireland H."/>
            <person name="Wu R."/>
            <person name="Atkinson R."/>
            <person name="Karunairetnam S."/>
            <person name="Bulley S."/>
            <person name="Chunkath S."/>
            <person name="Hanley Z."/>
            <person name="Storey R."/>
            <person name="Thrimawithana A."/>
            <person name="Thomson S."/>
            <person name="David C."/>
            <person name="Testolin R."/>
        </authorList>
    </citation>
    <scope>NUCLEOTIDE SEQUENCE [LARGE SCALE GENOMIC DNA]</scope>
    <source>
        <strain evidence="22">cv. Red5</strain>
        <tissue evidence="21">Young leaf</tissue>
    </source>
</reference>
<sequence length="833" mass="95142">MAAAMAGSGRREKETNGIEEEEEEYAVDDLRDTIDSLRGRRLNLLKKELGFEPARRIFNRENVNNGINDLSKGMFIHPDNRWYRAWTKIILVWAVYSSFFTPMEFGFFRGLPRKLFLLDIVGQVAFLVDIILQFFVAYRDSQTYKIVHKRTTIALRYLKSSFVFDLLACMPWDLIYRVCGNREELRYLLWIRLSRVRKVIYFFQKMEKDVRINYMFSRIVKLIVVELYCTHTAACIFYYLATTLPAEQEGYTWIGSLKMGDYSYSHFRQIDLWMRYTTSLYFAIVTMATVGYGDIHAVNQREMIFIMIYVSFDMILGAYLIGNMTALIVKGSKTERFRDKMTDLMKYMDRNRLGRDIRNQIKGHVRLQYESSYTEASVLQDLPISIRAKISQTLYKSYVENVPLFKGCSSEFINQIVVRVNEEFFLPGEVIMEQGNVVDQLYFVCHGTLEEVGIRADGSEESVSNLGPNSSFGEISILCNIPQHYTVRVCKLCRLLRVDKQSFSNILEIYFHDGRIILNNLLEGKVSNVRVKQLESDITFHIGKQEAELALRVNSAAYHGDLHQLKGLIRAGANPDKTDYDGRSPLHLASSRGYEDITLFLIQEDVDINISDKFGNTPLLEAIKNGHDRVASILVKEGAELKIDAAGSFLCTMVARGDSDFLKRILSNGIDPNSKDYDHRTPLHVAASEGLYLMTKLLLGAGASVFSKDRWGNTPLGEAQMCGNNNLIKLLEEAKSTQLSEFPDCSHETTDNAHLRKCTVFPFHPWDPKDKSKHGIVLWVPQTIEKLIKTSAEQLDFPSGSCGSCILSEDAGKILNVDMISDGQKLYLISQTN</sequence>
<dbReference type="InterPro" id="IPR000595">
    <property type="entry name" value="cNMP-bd_dom"/>
</dbReference>
<dbReference type="FunCoup" id="A0A2R6RJ64">
    <property type="interactions" value="271"/>
</dbReference>
<dbReference type="InterPro" id="IPR005821">
    <property type="entry name" value="Ion_trans_dom"/>
</dbReference>
<evidence type="ECO:0000256" key="15">
    <source>
        <dbReference type="ARBA" id="ARBA00065181"/>
    </source>
</evidence>
<comment type="similarity">
    <text evidence="2 17">Belongs to the potassium channel family. Plant (TC 1.A.1.4) subfamily.</text>
</comment>
<evidence type="ECO:0000259" key="19">
    <source>
        <dbReference type="PROSITE" id="PS50042"/>
    </source>
</evidence>
<dbReference type="Pfam" id="PF00520">
    <property type="entry name" value="Ion_trans"/>
    <property type="match status" value="1"/>
</dbReference>
<dbReference type="PROSITE" id="PS51490">
    <property type="entry name" value="KHA"/>
    <property type="match status" value="1"/>
</dbReference>
<evidence type="ECO:0000256" key="10">
    <source>
        <dbReference type="ARBA" id="ARBA00022989"/>
    </source>
</evidence>
<feature type="repeat" description="ANK" evidence="16">
    <location>
        <begin position="678"/>
        <end position="710"/>
    </location>
</feature>
<keyword evidence="6" id="KW-0677">Repeat</keyword>
<evidence type="ECO:0000313" key="22">
    <source>
        <dbReference type="Proteomes" id="UP000241394"/>
    </source>
</evidence>
<dbReference type="Gene3D" id="1.25.40.20">
    <property type="entry name" value="Ankyrin repeat-containing domain"/>
    <property type="match status" value="2"/>
</dbReference>
<dbReference type="GO" id="GO:0015271">
    <property type="term" value="F:outward rectifier potassium channel activity"/>
    <property type="evidence" value="ECO:0007669"/>
    <property type="project" value="UniProtKB-ARBA"/>
</dbReference>
<keyword evidence="14 17" id="KW-0407">Ion channel</keyword>
<dbReference type="InterPro" id="IPR018490">
    <property type="entry name" value="cNMP-bd_dom_sf"/>
</dbReference>
<feature type="transmembrane region" description="Helical" evidence="17">
    <location>
        <begin position="120"/>
        <end position="138"/>
    </location>
</feature>
<dbReference type="InterPro" id="IPR021789">
    <property type="entry name" value="KHA_dom"/>
</dbReference>
<dbReference type="Pfam" id="PF12796">
    <property type="entry name" value="Ank_2"/>
    <property type="match status" value="2"/>
</dbReference>
<dbReference type="PRINTS" id="PR01463">
    <property type="entry name" value="EAGCHANLFMLY"/>
</dbReference>
<dbReference type="GO" id="GO:0034702">
    <property type="term" value="C:monoatomic ion channel complex"/>
    <property type="evidence" value="ECO:0007669"/>
    <property type="project" value="UniProtKB-KW"/>
</dbReference>
<dbReference type="PROSITE" id="PS50042">
    <property type="entry name" value="CNMP_BINDING_3"/>
    <property type="match status" value="1"/>
</dbReference>
<feature type="transmembrane region" description="Helical" evidence="17">
    <location>
        <begin position="304"/>
        <end position="329"/>
    </location>
</feature>
<comment type="caution">
    <text evidence="17">Lacks conserved residue(s) required for the propagation of feature annotation.</text>
</comment>
<dbReference type="SUPFAM" id="SSF81324">
    <property type="entry name" value="Voltage-gated potassium channels"/>
    <property type="match status" value="1"/>
</dbReference>
<comment type="subunit">
    <text evidence="17">The potassium channel is composed of a homo- or heterotetrameric complex of pore-forming subunits.</text>
</comment>
<keyword evidence="22" id="KW-1185">Reference proteome</keyword>
<protein>
    <recommendedName>
        <fullName evidence="17">Potassium channel</fullName>
    </recommendedName>
</protein>
<comment type="domain">
    <text evidence="17">The KHA domain (rich in hydrophobic and acidic residues) present in the C-terminal part is likely to be important for tetramerization.</text>
</comment>
<dbReference type="Pfam" id="PF00027">
    <property type="entry name" value="cNMP_binding"/>
    <property type="match status" value="1"/>
</dbReference>
<dbReference type="InterPro" id="IPR002110">
    <property type="entry name" value="Ankyrin_rpt"/>
</dbReference>
<comment type="caution">
    <text evidence="21">The sequence shown here is derived from an EMBL/GenBank/DDBJ whole genome shotgun (WGS) entry which is preliminary data.</text>
</comment>
<evidence type="ECO:0000256" key="7">
    <source>
        <dbReference type="ARBA" id="ARBA00022826"/>
    </source>
</evidence>
<organism evidence="21 22">
    <name type="scientific">Actinidia chinensis var. chinensis</name>
    <name type="common">Chinese soft-hair kiwi</name>
    <dbReference type="NCBI Taxonomy" id="1590841"/>
    <lineage>
        <taxon>Eukaryota</taxon>
        <taxon>Viridiplantae</taxon>
        <taxon>Streptophyta</taxon>
        <taxon>Embryophyta</taxon>
        <taxon>Tracheophyta</taxon>
        <taxon>Spermatophyta</taxon>
        <taxon>Magnoliopsida</taxon>
        <taxon>eudicotyledons</taxon>
        <taxon>Gunneridae</taxon>
        <taxon>Pentapetalae</taxon>
        <taxon>asterids</taxon>
        <taxon>Ericales</taxon>
        <taxon>Actinidiaceae</taxon>
        <taxon>Actinidia</taxon>
    </lineage>
</organism>
<keyword evidence="5 17" id="KW-0812">Transmembrane</keyword>
<evidence type="ECO:0000256" key="1">
    <source>
        <dbReference type="ARBA" id="ARBA00004141"/>
    </source>
</evidence>
<dbReference type="InterPro" id="IPR014710">
    <property type="entry name" value="RmlC-like_jellyroll"/>
</dbReference>
<keyword evidence="7 17" id="KW-0631">Potassium channel</keyword>
<feature type="repeat" description="ANK" evidence="16">
    <location>
        <begin position="614"/>
        <end position="646"/>
    </location>
</feature>
<evidence type="ECO:0000256" key="18">
    <source>
        <dbReference type="SAM" id="MobiDB-lite"/>
    </source>
</evidence>
<keyword evidence="11 16" id="KW-0040">ANK repeat</keyword>
<comment type="domain">
    <text evidence="17">The segment S4 is probably the voltage-sensor and is characterized by a series of positively charged amino acids. The pore-forming region H5 is enclosed by the transmembrane segments S5 and S6 in the Shaker-type (1P/6TM) and contains the GYGD signature motif which seems to be involved in potassium selectivity.</text>
</comment>
<dbReference type="FunFam" id="1.10.287.70:FF:000139">
    <property type="entry name" value="Potassium channel SKOR"/>
    <property type="match status" value="1"/>
</dbReference>
<feature type="transmembrane region" description="Helical" evidence="17">
    <location>
        <begin position="82"/>
        <end position="100"/>
    </location>
</feature>
<dbReference type="Gene3D" id="1.10.287.70">
    <property type="match status" value="1"/>
</dbReference>
<dbReference type="Proteomes" id="UP000241394">
    <property type="component" value="Chromosome LG5"/>
</dbReference>
<dbReference type="Gramene" id="PSS30059">
    <property type="protein sequence ID" value="PSS30059"/>
    <property type="gene ID" value="CEY00_Acc05361"/>
</dbReference>
<dbReference type="InterPro" id="IPR045319">
    <property type="entry name" value="KAT/AKT"/>
</dbReference>
<evidence type="ECO:0000256" key="2">
    <source>
        <dbReference type="ARBA" id="ARBA00007929"/>
    </source>
</evidence>
<dbReference type="InterPro" id="IPR003938">
    <property type="entry name" value="K_chnl_volt-dep_EAG/ELK/ERG"/>
</dbReference>
<evidence type="ECO:0000256" key="12">
    <source>
        <dbReference type="ARBA" id="ARBA00023065"/>
    </source>
</evidence>
<dbReference type="SUPFAM" id="SSF48403">
    <property type="entry name" value="Ankyrin repeat"/>
    <property type="match status" value="1"/>
</dbReference>
<keyword evidence="13 17" id="KW-0472">Membrane</keyword>
<dbReference type="Pfam" id="PF11834">
    <property type="entry name" value="KHA"/>
    <property type="match status" value="1"/>
</dbReference>
<dbReference type="CDD" id="cd00038">
    <property type="entry name" value="CAP_ED"/>
    <property type="match status" value="1"/>
</dbReference>
<feature type="domain" description="KHA" evidence="20">
    <location>
        <begin position="757"/>
        <end position="833"/>
    </location>
</feature>
<evidence type="ECO:0000256" key="11">
    <source>
        <dbReference type="ARBA" id="ARBA00023043"/>
    </source>
</evidence>
<evidence type="ECO:0000256" key="9">
    <source>
        <dbReference type="ARBA" id="ARBA00022958"/>
    </source>
</evidence>
<evidence type="ECO:0000256" key="14">
    <source>
        <dbReference type="ARBA" id="ARBA00023303"/>
    </source>
</evidence>
<comment type="subcellular location">
    <subcellularLocation>
        <location evidence="1 17">Membrane</location>
        <topology evidence="1 17">Multi-pass membrane protein</topology>
    </subcellularLocation>
</comment>
<dbReference type="SMART" id="SM00100">
    <property type="entry name" value="cNMP"/>
    <property type="match status" value="1"/>
</dbReference>
<keyword evidence="3 17" id="KW-0813">Transport</keyword>
<dbReference type="InterPro" id="IPR036770">
    <property type="entry name" value="Ankyrin_rpt-contain_sf"/>
</dbReference>
<dbReference type="Gene3D" id="2.60.120.10">
    <property type="entry name" value="Jelly Rolls"/>
    <property type="match status" value="1"/>
</dbReference>
<keyword evidence="4 17" id="KW-0633">Potassium transport</keyword>
<evidence type="ECO:0000256" key="16">
    <source>
        <dbReference type="PROSITE-ProRule" id="PRU00023"/>
    </source>
</evidence>
<dbReference type="OMA" id="YSHEIRD"/>
<feature type="region of interest" description="Disordered" evidence="18">
    <location>
        <begin position="1"/>
        <end position="24"/>
    </location>
</feature>
<keyword evidence="8 17" id="KW-0851">Voltage-gated channel</keyword>
<dbReference type="OrthoDB" id="426293at2759"/>
<accession>A0A2R6RJ64</accession>
<dbReference type="FunFam" id="1.25.40.20:FF:000563">
    <property type="entry name" value="Gated outwardly-rectifying K+ channel"/>
    <property type="match status" value="1"/>
</dbReference>
<keyword evidence="10 17" id="KW-1133">Transmembrane helix</keyword>
<dbReference type="PANTHER" id="PTHR45743:SF3">
    <property type="entry name" value="POTASSIUM CHANNEL SKOR"/>
    <property type="match status" value="1"/>
</dbReference>
<name>A0A2R6RJ64_ACTCC</name>
<dbReference type="PROSITE" id="PS50297">
    <property type="entry name" value="ANK_REP_REGION"/>
    <property type="match status" value="3"/>
</dbReference>
<feature type="domain" description="Cyclic nucleotide-binding" evidence="19">
    <location>
        <begin position="404"/>
        <end position="507"/>
    </location>
</feature>
<dbReference type="EMBL" id="NKQK01000005">
    <property type="protein sequence ID" value="PSS30059.1"/>
    <property type="molecule type" value="Genomic_DNA"/>
</dbReference>
<dbReference type="PROSITE" id="PS50088">
    <property type="entry name" value="ANK_REPEAT"/>
    <property type="match status" value="3"/>
</dbReference>
<gene>
    <name evidence="21" type="ORF">CEY00_Acc05361</name>
</gene>
<dbReference type="InParanoid" id="A0A2R6RJ64"/>
<dbReference type="AlphaFoldDB" id="A0A2R6RJ64"/>
<feature type="repeat" description="ANK" evidence="16">
    <location>
        <begin position="581"/>
        <end position="613"/>
    </location>
</feature>
<evidence type="ECO:0000256" key="13">
    <source>
        <dbReference type="ARBA" id="ARBA00023136"/>
    </source>
</evidence>
<evidence type="ECO:0000313" key="21">
    <source>
        <dbReference type="EMBL" id="PSS30059.1"/>
    </source>
</evidence>
<evidence type="ECO:0000256" key="4">
    <source>
        <dbReference type="ARBA" id="ARBA00022538"/>
    </source>
</evidence>
<evidence type="ECO:0000256" key="5">
    <source>
        <dbReference type="ARBA" id="ARBA00022692"/>
    </source>
</evidence>
<evidence type="ECO:0000256" key="3">
    <source>
        <dbReference type="ARBA" id="ARBA00022448"/>
    </source>
</evidence>